<accession>A0A9P1EJM7</accession>
<organism evidence="1 2">
    <name type="scientific">Cuscuta europaea</name>
    <name type="common">European dodder</name>
    <dbReference type="NCBI Taxonomy" id="41803"/>
    <lineage>
        <taxon>Eukaryota</taxon>
        <taxon>Viridiplantae</taxon>
        <taxon>Streptophyta</taxon>
        <taxon>Embryophyta</taxon>
        <taxon>Tracheophyta</taxon>
        <taxon>Spermatophyta</taxon>
        <taxon>Magnoliopsida</taxon>
        <taxon>eudicotyledons</taxon>
        <taxon>Gunneridae</taxon>
        <taxon>Pentapetalae</taxon>
        <taxon>asterids</taxon>
        <taxon>lamiids</taxon>
        <taxon>Solanales</taxon>
        <taxon>Convolvulaceae</taxon>
        <taxon>Cuscuteae</taxon>
        <taxon>Cuscuta</taxon>
        <taxon>Cuscuta subgen. Cuscuta</taxon>
    </lineage>
</organism>
<sequence length="79" mass="8586">MGAAVLRGWKTAQIEPGGTTKMTCPATGWNKPAEGKIKINVDAALDAQNNRRAWAWVVRDSQGRFIGSGWNVEGVNWST</sequence>
<dbReference type="EMBL" id="CAMAPE010000054">
    <property type="protein sequence ID" value="CAH9110885.1"/>
    <property type="molecule type" value="Genomic_DNA"/>
</dbReference>
<gene>
    <name evidence="1" type="ORF">CEURO_LOCUS18995</name>
</gene>
<name>A0A9P1EJM7_CUSEU</name>
<proteinExistence type="predicted"/>
<reference evidence="1" key="1">
    <citation type="submission" date="2022-07" db="EMBL/GenBank/DDBJ databases">
        <authorList>
            <person name="Macas J."/>
            <person name="Novak P."/>
            <person name="Neumann P."/>
        </authorList>
    </citation>
    <scope>NUCLEOTIDE SEQUENCE</scope>
</reference>
<dbReference type="AlphaFoldDB" id="A0A9P1EJM7"/>
<comment type="caution">
    <text evidence="1">The sequence shown here is derived from an EMBL/GenBank/DDBJ whole genome shotgun (WGS) entry which is preliminary data.</text>
</comment>
<evidence type="ECO:0000313" key="2">
    <source>
        <dbReference type="Proteomes" id="UP001152484"/>
    </source>
</evidence>
<dbReference type="Proteomes" id="UP001152484">
    <property type="component" value="Unassembled WGS sequence"/>
</dbReference>
<protein>
    <recommendedName>
        <fullName evidence="3">RNase H type-1 domain-containing protein</fullName>
    </recommendedName>
</protein>
<keyword evidence="2" id="KW-1185">Reference proteome</keyword>
<evidence type="ECO:0000313" key="1">
    <source>
        <dbReference type="EMBL" id="CAH9110885.1"/>
    </source>
</evidence>
<evidence type="ECO:0008006" key="3">
    <source>
        <dbReference type="Google" id="ProtNLM"/>
    </source>
</evidence>